<evidence type="ECO:0000313" key="3">
    <source>
        <dbReference type="Proteomes" id="UP000054997"/>
    </source>
</evidence>
<evidence type="ECO:0000313" key="2">
    <source>
        <dbReference type="EMBL" id="KTD21592.1"/>
    </source>
</evidence>
<dbReference type="InterPro" id="IPR039418">
    <property type="entry name" value="LexA-like"/>
</dbReference>
<reference evidence="2 3" key="1">
    <citation type="submission" date="2015-11" db="EMBL/GenBank/DDBJ databases">
        <title>Genomic analysis of 38 Legionella species identifies large and diverse effector repertoires.</title>
        <authorList>
            <person name="Burstein D."/>
            <person name="Amaro F."/>
            <person name="Zusman T."/>
            <person name="Lifshitz Z."/>
            <person name="Cohen O."/>
            <person name="Gilbert J.A."/>
            <person name="Pupko T."/>
            <person name="Shuman H.A."/>
            <person name="Segal G."/>
        </authorList>
    </citation>
    <scope>NUCLEOTIDE SEQUENCE [LARGE SCALE GENOMIC DNA]</scope>
    <source>
        <strain evidence="2 3">ATCC 49505</strain>
    </source>
</reference>
<dbReference type="PANTHER" id="PTHR33516:SF2">
    <property type="entry name" value="LEXA REPRESSOR-RELATED"/>
    <property type="match status" value="1"/>
</dbReference>
<proteinExistence type="predicted"/>
<comment type="caution">
    <text evidence="2">The sequence shown here is derived from an EMBL/GenBank/DDBJ whole genome shotgun (WGS) entry which is preliminary data.</text>
</comment>
<dbReference type="Gene3D" id="2.10.109.10">
    <property type="entry name" value="Umud Fragment, subunit A"/>
    <property type="match status" value="1"/>
</dbReference>
<gene>
    <name evidence="2" type="ORF">Llon_0757</name>
</gene>
<dbReference type="EMBL" id="LNYK01000014">
    <property type="protein sequence ID" value="KTD21592.1"/>
    <property type="molecule type" value="Genomic_DNA"/>
</dbReference>
<dbReference type="STRING" id="45068.Llon_0757"/>
<evidence type="ECO:0000259" key="1">
    <source>
        <dbReference type="Pfam" id="PF00717"/>
    </source>
</evidence>
<dbReference type="PATRIC" id="fig|45068.5.peg.806"/>
<dbReference type="InterPro" id="IPR036286">
    <property type="entry name" value="LexA/Signal_pep-like_sf"/>
</dbReference>
<dbReference type="AlphaFoldDB" id="A0A0W0VNG4"/>
<dbReference type="InterPro" id="IPR015927">
    <property type="entry name" value="Peptidase_S24_S26A/B/C"/>
</dbReference>
<dbReference type="Proteomes" id="UP000054997">
    <property type="component" value="Unassembled WGS sequence"/>
</dbReference>
<dbReference type="PANTHER" id="PTHR33516">
    <property type="entry name" value="LEXA REPRESSOR"/>
    <property type="match status" value="1"/>
</dbReference>
<name>A0A0W0VNG4_9GAMM</name>
<keyword evidence="3" id="KW-1185">Reference proteome</keyword>
<sequence>MSCESRGLRPVKMSLPVWAGYAVKPKIVIAAIDGELTVKRLSCKNGKVQLLAQNPLYQPIDITETQDLVIWGVVTHVIHETQ</sequence>
<feature type="domain" description="Peptidase S24/S26A/S26B/S26C" evidence="1">
    <location>
        <begin position="26"/>
        <end position="74"/>
    </location>
</feature>
<accession>A0A0W0VNG4</accession>
<dbReference type="SUPFAM" id="SSF51306">
    <property type="entry name" value="LexA/Signal peptidase"/>
    <property type="match status" value="1"/>
</dbReference>
<dbReference type="CDD" id="cd06529">
    <property type="entry name" value="S24_LexA-like"/>
    <property type="match status" value="1"/>
</dbReference>
<dbReference type="InterPro" id="IPR050077">
    <property type="entry name" value="LexA_repressor"/>
</dbReference>
<organism evidence="2 3">
    <name type="scientific">Legionella londiniensis</name>
    <dbReference type="NCBI Taxonomy" id="45068"/>
    <lineage>
        <taxon>Bacteria</taxon>
        <taxon>Pseudomonadati</taxon>
        <taxon>Pseudomonadota</taxon>
        <taxon>Gammaproteobacteria</taxon>
        <taxon>Legionellales</taxon>
        <taxon>Legionellaceae</taxon>
        <taxon>Legionella</taxon>
    </lineage>
</organism>
<protein>
    <submittedName>
        <fullName evidence="2">SOS error prone mutagenesis protein UmuD (RumA)</fullName>
    </submittedName>
</protein>
<dbReference type="Pfam" id="PF00717">
    <property type="entry name" value="Peptidase_S24"/>
    <property type="match status" value="1"/>
</dbReference>